<dbReference type="GO" id="GO:0016592">
    <property type="term" value="C:mediator complex"/>
    <property type="evidence" value="ECO:0007669"/>
    <property type="project" value="TreeGrafter"/>
</dbReference>
<dbReference type="PANTHER" id="PTHR31705:SF4">
    <property type="entry name" value="MEDIATOR OF RNA POLYMERASE II TRANSCRIPTION SUBUNIT 30"/>
    <property type="match status" value="1"/>
</dbReference>
<evidence type="ECO:0000256" key="2">
    <source>
        <dbReference type="ARBA" id="ARBA00010606"/>
    </source>
</evidence>
<proteinExistence type="inferred from homology"/>
<accession>A0A1L8DFS5</accession>
<reference evidence="11" key="1">
    <citation type="submission" date="2016-12" db="EMBL/GenBank/DDBJ databases">
        <title>An insight into the sialome and mialome of the sand fly, Nyssomyia neivai.</title>
        <authorList>
            <person name="Sebastian V."/>
            <person name="Goulart T.M."/>
            <person name="Oliveira W."/>
            <person name="Calvo E."/>
            <person name="Oliveira L.F."/>
            <person name="Pinto M.C."/>
            <person name="Rosselino A.M."/>
            <person name="Ribeiro J.M."/>
        </authorList>
    </citation>
    <scope>NUCLEOTIDE SEQUENCE</scope>
</reference>
<organism evidence="11">
    <name type="scientific">Nyssomyia neivai</name>
    <dbReference type="NCBI Taxonomy" id="330878"/>
    <lineage>
        <taxon>Eukaryota</taxon>
        <taxon>Metazoa</taxon>
        <taxon>Ecdysozoa</taxon>
        <taxon>Arthropoda</taxon>
        <taxon>Hexapoda</taxon>
        <taxon>Insecta</taxon>
        <taxon>Pterygota</taxon>
        <taxon>Neoptera</taxon>
        <taxon>Endopterygota</taxon>
        <taxon>Diptera</taxon>
        <taxon>Nematocera</taxon>
        <taxon>Psychodoidea</taxon>
        <taxon>Psychodidae</taxon>
        <taxon>Nyssomyia</taxon>
    </lineage>
</organism>
<feature type="region of interest" description="Disordered" evidence="10">
    <location>
        <begin position="26"/>
        <end position="93"/>
    </location>
</feature>
<dbReference type="AlphaFoldDB" id="A0A1L8DFS5"/>
<keyword evidence="5" id="KW-0010">Activator</keyword>
<protein>
    <recommendedName>
        <fullName evidence="3">Mediator of RNA polymerase II transcription subunit 30</fullName>
    </recommendedName>
    <alternativeName>
        <fullName evidence="9">Mediator complex subunit 30</fullName>
    </alternativeName>
</protein>
<evidence type="ECO:0000256" key="10">
    <source>
        <dbReference type="SAM" id="MobiDB-lite"/>
    </source>
</evidence>
<keyword evidence="7" id="KW-0539">Nucleus</keyword>
<comment type="similarity">
    <text evidence="2">Belongs to the Mediator complex subunit 30 family.</text>
</comment>
<sequence length="248" mass="27368">MSMAGSGGNPMGNMMSYTQGMQQQMPNTTTMGVPGGNPMGMQTGMQTGPGMQSPSQQQQTPGMQQGPQQQQAQGMTLQGGAPPTAATGTTMMTQGAAPGQGQFNIVSLCKFGQETVQDIVSRFQEVFQALRVSTPPNGTATGSTEKKVQEQFRTIRLLFKRVRILYDKCNDSCQQGMEYTHVESLIPLKDEPDHKPSVAQSEEYQKALQDNRELLETVMLKNKQLREVIDRIRIIIWEINTMLSMRKS</sequence>
<evidence type="ECO:0000256" key="8">
    <source>
        <dbReference type="ARBA" id="ARBA00025687"/>
    </source>
</evidence>
<dbReference type="PANTHER" id="PTHR31705">
    <property type="entry name" value="MEDIATOR OF RNA POLYMERASE II TRANSCRIPTION SUBUNIT 30"/>
    <property type="match status" value="1"/>
</dbReference>
<evidence type="ECO:0000256" key="6">
    <source>
        <dbReference type="ARBA" id="ARBA00023163"/>
    </source>
</evidence>
<keyword evidence="4" id="KW-0805">Transcription regulation</keyword>
<evidence type="ECO:0000256" key="5">
    <source>
        <dbReference type="ARBA" id="ARBA00023159"/>
    </source>
</evidence>
<comment type="subcellular location">
    <subcellularLocation>
        <location evidence="1">Nucleus</location>
    </subcellularLocation>
</comment>
<dbReference type="GO" id="GO:0045893">
    <property type="term" value="P:positive regulation of DNA-templated transcription"/>
    <property type="evidence" value="ECO:0007669"/>
    <property type="project" value="TreeGrafter"/>
</dbReference>
<evidence type="ECO:0000256" key="3">
    <source>
        <dbReference type="ARBA" id="ARBA00019664"/>
    </source>
</evidence>
<dbReference type="InterPro" id="IPR021019">
    <property type="entry name" value="Mediator_Med30_met"/>
</dbReference>
<dbReference type="EMBL" id="GFDF01008900">
    <property type="protein sequence ID" value="JAV05184.1"/>
    <property type="molecule type" value="Transcribed_RNA"/>
</dbReference>
<evidence type="ECO:0000256" key="4">
    <source>
        <dbReference type="ARBA" id="ARBA00023015"/>
    </source>
</evidence>
<evidence type="ECO:0000313" key="11">
    <source>
        <dbReference type="EMBL" id="JAV05184.1"/>
    </source>
</evidence>
<dbReference type="Pfam" id="PF11315">
    <property type="entry name" value="Med30"/>
    <property type="match status" value="1"/>
</dbReference>
<evidence type="ECO:0000256" key="7">
    <source>
        <dbReference type="ARBA" id="ARBA00023242"/>
    </source>
</evidence>
<feature type="compositionally biased region" description="Low complexity" evidence="10">
    <location>
        <begin position="39"/>
        <end position="93"/>
    </location>
</feature>
<evidence type="ECO:0000256" key="9">
    <source>
        <dbReference type="ARBA" id="ARBA00031981"/>
    </source>
</evidence>
<comment type="function">
    <text evidence="8">Component of the Mediator complex, a coactivator involved in the regulated transcription of nearly all RNA polymerase II-dependent genes. Mediator functions as a bridge to convey information from gene-specific regulatory proteins to the basal RNA polymerase II transcription machinery. Mediator is recruited to promoters by direct interactions with regulatory proteins and serves as a scaffold for the assembly of a functional preinitiation complex with RNA polymerase II and the general transcription factors.</text>
</comment>
<keyword evidence="6" id="KW-0804">Transcription</keyword>
<dbReference type="GO" id="GO:0003712">
    <property type="term" value="F:transcription coregulator activity"/>
    <property type="evidence" value="ECO:0007669"/>
    <property type="project" value="TreeGrafter"/>
</dbReference>
<evidence type="ECO:0000256" key="1">
    <source>
        <dbReference type="ARBA" id="ARBA00004123"/>
    </source>
</evidence>
<name>A0A1L8DFS5_9DIPT</name>